<feature type="region of interest" description="Disordered" evidence="3">
    <location>
        <begin position="425"/>
        <end position="466"/>
    </location>
</feature>
<dbReference type="GeneID" id="63799899"/>
<keyword evidence="6" id="KW-1185">Reference proteome</keyword>
<evidence type="ECO:0000256" key="2">
    <source>
        <dbReference type="ARBA" id="ARBA00022737"/>
    </source>
</evidence>
<evidence type="ECO:0000313" key="6">
    <source>
        <dbReference type="Proteomes" id="UP000193922"/>
    </source>
</evidence>
<dbReference type="EMBL" id="MCFD01000004">
    <property type="protein sequence ID" value="ORX71375.1"/>
    <property type="molecule type" value="Genomic_DNA"/>
</dbReference>
<gene>
    <name evidence="5" type="ORF">DL89DRAFT_124587</name>
</gene>
<dbReference type="Pfam" id="PF24681">
    <property type="entry name" value="Kelch_KLHDC2_KLHL20_DRC7"/>
    <property type="match status" value="1"/>
</dbReference>
<sequence>MPPLAQHSSVYDRLNHVIVPYGGQTVVGFSAVNRMSVFCSMYQAWGASTFIDSAPRRYTHTAVLQERSGDMIIFGGASDETTNGQGFARWTNPIRMVLDSYRHSHYARILGKDDTPVKASTIKEDDGEAPPAGISQVNQHAAVIFNDKDMVIVGGSVWEQDTNTATNVPMDKIHAYDVDTRTWSTHKCGGQVPPGRGAMPGSRYKDSLFIFGGVNVSNWGMLYNDLYMLNTSTWTWKRMPTPGAPTERYAHDMKTLGHYLIITNGFLGNQGDEGIYFYDIKRETFVDTYSPDGISREDLDVHWYIEATGKTKGVMGIQMALLVIVGAIALYYLSRECWKLVSKRPRANSRVNARANAARNRIRSMVKSYAEGSRSSDYYPNDEYVEDEKATIIARGIRPSADASRPGSSVNPLGSIANPIDKILRSADGSSKHPSDLASSSDGATTTVAGSNSRPSVTFRRLRTDRETLSAASNNMRHTRVIDDSDSNEPYLSRRLTISERGPMFRARRGTGVQSNAGGIIEEEENEVDSDQEYAQIEAELAGDGPSNAIQLEDVALDLPMARPDSSTVNGAEGTRLSVVNENSFAIANQN</sequence>
<dbReference type="Gene3D" id="2.120.10.80">
    <property type="entry name" value="Kelch-type beta propeller"/>
    <property type="match status" value="1"/>
</dbReference>
<evidence type="ECO:0000256" key="3">
    <source>
        <dbReference type="SAM" id="MobiDB-lite"/>
    </source>
</evidence>
<dbReference type="SUPFAM" id="SSF117281">
    <property type="entry name" value="Kelch motif"/>
    <property type="match status" value="1"/>
</dbReference>
<dbReference type="AlphaFoldDB" id="A0A1Y1WDC5"/>
<protein>
    <recommendedName>
        <fullName evidence="7">Galactose oxidase</fullName>
    </recommendedName>
</protein>
<organism evidence="5 6">
    <name type="scientific">Linderina pennispora</name>
    <dbReference type="NCBI Taxonomy" id="61395"/>
    <lineage>
        <taxon>Eukaryota</taxon>
        <taxon>Fungi</taxon>
        <taxon>Fungi incertae sedis</taxon>
        <taxon>Zoopagomycota</taxon>
        <taxon>Kickxellomycotina</taxon>
        <taxon>Kickxellomycetes</taxon>
        <taxon>Kickxellales</taxon>
        <taxon>Kickxellaceae</taxon>
        <taxon>Linderina</taxon>
    </lineage>
</organism>
<dbReference type="RefSeq" id="XP_040744890.1">
    <property type="nucleotide sequence ID" value="XM_040883251.1"/>
</dbReference>
<keyword evidence="1" id="KW-0880">Kelch repeat</keyword>
<feature type="transmembrane region" description="Helical" evidence="4">
    <location>
        <begin position="315"/>
        <end position="334"/>
    </location>
</feature>
<feature type="compositionally biased region" description="Basic and acidic residues" evidence="3">
    <location>
        <begin position="425"/>
        <end position="435"/>
    </location>
</feature>
<accession>A0A1Y1WDC5</accession>
<evidence type="ECO:0008006" key="7">
    <source>
        <dbReference type="Google" id="ProtNLM"/>
    </source>
</evidence>
<keyword evidence="4" id="KW-1133">Transmembrane helix</keyword>
<dbReference type="OrthoDB" id="1932706at2759"/>
<comment type="caution">
    <text evidence="5">The sequence shown here is derived from an EMBL/GenBank/DDBJ whole genome shotgun (WGS) entry which is preliminary data.</text>
</comment>
<name>A0A1Y1WDC5_9FUNG</name>
<evidence type="ECO:0000313" key="5">
    <source>
        <dbReference type="EMBL" id="ORX71375.1"/>
    </source>
</evidence>
<proteinExistence type="predicted"/>
<dbReference type="STRING" id="61395.A0A1Y1WDC5"/>
<dbReference type="PANTHER" id="PTHR46093">
    <property type="entry name" value="ACYL-COA-BINDING DOMAIN-CONTAINING PROTEIN 5"/>
    <property type="match status" value="1"/>
</dbReference>
<feature type="compositionally biased region" description="Polar residues" evidence="3">
    <location>
        <begin position="437"/>
        <end position="456"/>
    </location>
</feature>
<reference evidence="5 6" key="1">
    <citation type="submission" date="2016-07" db="EMBL/GenBank/DDBJ databases">
        <title>Pervasive Adenine N6-methylation of Active Genes in Fungi.</title>
        <authorList>
            <consortium name="DOE Joint Genome Institute"/>
            <person name="Mondo S.J."/>
            <person name="Dannebaum R.O."/>
            <person name="Kuo R.C."/>
            <person name="Labutti K."/>
            <person name="Haridas S."/>
            <person name="Kuo A."/>
            <person name="Salamov A."/>
            <person name="Ahrendt S.R."/>
            <person name="Lipzen A."/>
            <person name="Sullivan W."/>
            <person name="Andreopoulos W.B."/>
            <person name="Clum A."/>
            <person name="Lindquist E."/>
            <person name="Daum C."/>
            <person name="Ramamoorthy G.K."/>
            <person name="Gryganskyi A."/>
            <person name="Culley D."/>
            <person name="Magnuson J.K."/>
            <person name="James T.Y."/>
            <person name="O'Malley M.A."/>
            <person name="Stajich J.E."/>
            <person name="Spatafora J.W."/>
            <person name="Visel A."/>
            <person name="Grigoriev I.V."/>
        </authorList>
    </citation>
    <scope>NUCLEOTIDE SEQUENCE [LARGE SCALE GENOMIC DNA]</scope>
    <source>
        <strain evidence="5 6">ATCC 12442</strain>
    </source>
</reference>
<evidence type="ECO:0000256" key="4">
    <source>
        <dbReference type="SAM" id="Phobius"/>
    </source>
</evidence>
<keyword evidence="2" id="KW-0677">Repeat</keyword>
<dbReference type="PANTHER" id="PTHR46093:SF18">
    <property type="entry name" value="FIBRONECTIN TYPE-III DOMAIN-CONTAINING PROTEIN"/>
    <property type="match status" value="1"/>
</dbReference>
<evidence type="ECO:0000256" key="1">
    <source>
        <dbReference type="ARBA" id="ARBA00022441"/>
    </source>
</evidence>
<dbReference type="InterPro" id="IPR015915">
    <property type="entry name" value="Kelch-typ_b-propeller"/>
</dbReference>
<keyword evidence="4" id="KW-0472">Membrane</keyword>
<keyword evidence="4" id="KW-0812">Transmembrane</keyword>
<feature type="region of interest" description="Disordered" evidence="3">
    <location>
        <begin position="397"/>
        <end position="416"/>
    </location>
</feature>
<dbReference type="Proteomes" id="UP000193922">
    <property type="component" value="Unassembled WGS sequence"/>
</dbReference>